<dbReference type="Gene3D" id="3.40.1350.10">
    <property type="match status" value="1"/>
</dbReference>
<dbReference type="AlphaFoldDB" id="A0A1U7CRU0"/>
<dbReference type="Proteomes" id="UP000186309">
    <property type="component" value="Chromosome"/>
</dbReference>
<proteinExistence type="predicted"/>
<dbReference type="KEGG" id="pbor:BSF38_03180"/>
<dbReference type="REBASE" id="185850">
    <property type="entry name" value="PboPX4ORF3181P"/>
</dbReference>
<organism evidence="1 2">
    <name type="scientific">Paludisphaera borealis</name>
    <dbReference type="NCBI Taxonomy" id="1387353"/>
    <lineage>
        <taxon>Bacteria</taxon>
        <taxon>Pseudomonadati</taxon>
        <taxon>Planctomycetota</taxon>
        <taxon>Planctomycetia</taxon>
        <taxon>Isosphaerales</taxon>
        <taxon>Isosphaeraceae</taxon>
        <taxon>Paludisphaera</taxon>
    </lineage>
</organism>
<evidence type="ECO:0000313" key="1">
    <source>
        <dbReference type="EMBL" id="APW61655.1"/>
    </source>
</evidence>
<name>A0A1U7CRU0_9BACT</name>
<dbReference type="EMBL" id="CP019082">
    <property type="protein sequence ID" value="APW61655.1"/>
    <property type="molecule type" value="Genomic_DNA"/>
</dbReference>
<evidence type="ECO:0000313" key="2">
    <source>
        <dbReference type="Proteomes" id="UP000186309"/>
    </source>
</evidence>
<dbReference type="GO" id="GO:0003676">
    <property type="term" value="F:nucleic acid binding"/>
    <property type="evidence" value="ECO:0007669"/>
    <property type="project" value="InterPro"/>
</dbReference>
<accession>A0A1U7CRU0</accession>
<keyword evidence="2" id="KW-1185">Reference proteome</keyword>
<dbReference type="STRING" id="1387353.BSF38_03180"/>
<protein>
    <submittedName>
        <fullName evidence="1">Uncharacterized protein</fullName>
    </submittedName>
</protein>
<reference evidence="2" key="1">
    <citation type="submission" date="2016-12" db="EMBL/GenBank/DDBJ databases">
        <title>Comparative genomics of four Isosphaeraceae planctomycetes: a common pool of plasmids and glycoside hydrolase genes.</title>
        <authorList>
            <person name="Ivanova A."/>
        </authorList>
    </citation>
    <scope>NUCLEOTIDE SEQUENCE [LARGE SCALE GENOMIC DNA]</scope>
    <source>
        <strain evidence="2">PX4</strain>
    </source>
</reference>
<dbReference type="InterPro" id="IPR011856">
    <property type="entry name" value="tRNA_endonuc-like_dom_sf"/>
</dbReference>
<gene>
    <name evidence="1" type="ORF">BSF38_03180</name>
</gene>
<sequence length="286" mass="31950">MRGVTRQAISKLIRQGRLRTFEIGGHVLVSRSEILDFRGGAAGRPELGEDRALERIVRLLDASPPETRLQVFQRLRSEFPIHPLEAQLGTPAEVVLEAIARAGPLTLRGIRGVLAESAFEVYIVKELEGWSSHAALGDPPYDYLLEDVTGPVKVQVKLQRMKAGRPMTAWEGYRRFSPDRLVVETQRTRGGKDSSGGDTRPYRFGEFDILAVATEPSTRRWDSFMYTVADWLIPRTESPGQLLKFQPVAIVPDDDWTDDFETCVAWFRSGVKKTIGGRIDGDPTSG</sequence>